<accession>A0A182U9I8</accession>
<dbReference type="VEuPathDB" id="VectorBase:AMEC016400"/>
<evidence type="ECO:0000313" key="2">
    <source>
        <dbReference type="Proteomes" id="UP000075902"/>
    </source>
</evidence>
<name>A0A182U9I8_9DIPT</name>
<evidence type="ECO:0000313" key="1">
    <source>
        <dbReference type="EnsemblMetazoa" id="AMEC016400-PA"/>
    </source>
</evidence>
<reference evidence="1" key="2">
    <citation type="submission" date="2020-05" db="UniProtKB">
        <authorList>
            <consortium name="EnsemblMetazoa"/>
        </authorList>
    </citation>
    <scope>IDENTIFICATION</scope>
    <source>
        <strain evidence="1">CM1001059</strain>
    </source>
</reference>
<dbReference type="AlphaFoldDB" id="A0A182U9I8"/>
<reference evidence="2" key="1">
    <citation type="submission" date="2014-01" db="EMBL/GenBank/DDBJ databases">
        <title>The Genome Sequence of Anopheles melas CM1001059_A (V2).</title>
        <authorList>
            <consortium name="The Broad Institute Genomics Platform"/>
            <person name="Neafsey D.E."/>
            <person name="Besansky N."/>
            <person name="Howell P."/>
            <person name="Walton C."/>
            <person name="Young S.K."/>
            <person name="Zeng Q."/>
            <person name="Gargeya S."/>
            <person name="Fitzgerald M."/>
            <person name="Haas B."/>
            <person name="Abouelleil A."/>
            <person name="Allen A.W."/>
            <person name="Alvarado L."/>
            <person name="Arachchi H.M."/>
            <person name="Berlin A.M."/>
            <person name="Chapman S.B."/>
            <person name="Gainer-Dewar J."/>
            <person name="Goldberg J."/>
            <person name="Griggs A."/>
            <person name="Gujja S."/>
            <person name="Hansen M."/>
            <person name="Howarth C."/>
            <person name="Imamovic A."/>
            <person name="Ireland A."/>
            <person name="Larimer J."/>
            <person name="McCowan C."/>
            <person name="Murphy C."/>
            <person name="Pearson M."/>
            <person name="Poon T.W."/>
            <person name="Priest M."/>
            <person name="Roberts A."/>
            <person name="Saif S."/>
            <person name="Shea T."/>
            <person name="Sisk P."/>
            <person name="Sykes S."/>
            <person name="Wortman J."/>
            <person name="Nusbaum C."/>
            <person name="Birren B."/>
        </authorList>
    </citation>
    <scope>NUCLEOTIDE SEQUENCE [LARGE SCALE GENOMIC DNA]</scope>
    <source>
        <strain evidence="2">CM1001059</strain>
    </source>
</reference>
<keyword evidence="2" id="KW-1185">Reference proteome</keyword>
<sequence>MPTSQSATARLMTKQLVTVRRRRVVITDSMTSVLPITVTTISRQNSITTTQSCQLAIRKCSSIALGSSSWRAVGSTEPTKSTTSVVAALVPLPMSTLPSVTPGRGPNTVAGWTVVLPMLTVVIVAAASGSYSDRPSSYSAGSYARPLPASTSSLTLADSVASVRLRPPTTWDAALPKLAALAARLGTLRERVVSSSGSIRLKKLVAVVGTAACVWLSVVTNRPVASVTVAGRAATVARSSGSEISSAELTAAPLRTPGKRALA</sequence>
<organism evidence="1 2">
    <name type="scientific">Anopheles melas</name>
    <dbReference type="NCBI Taxonomy" id="34690"/>
    <lineage>
        <taxon>Eukaryota</taxon>
        <taxon>Metazoa</taxon>
        <taxon>Ecdysozoa</taxon>
        <taxon>Arthropoda</taxon>
        <taxon>Hexapoda</taxon>
        <taxon>Insecta</taxon>
        <taxon>Pterygota</taxon>
        <taxon>Neoptera</taxon>
        <taxon>Endopterygota</taxon>
        <taxon>Diptera</taxon>
        <taxon>Nematocera</taxon>
        <taxon>Culicoidea</taxon>
        <taxon>Culicidae</taxon>
        <taxon>Anophelinae</taxon>
        <taxon>Anopheles</taxon>
    </lineage>
</organism>
<dbReference type="Proteomes" id="UP000075902">
    <property type="component" value="Unassembled WGS sequence"/>
</dbReference>
<dbReference type="EnsemblMetazoa" id="AMEC016400-RA">
    <property type="protein sequence ID" value="AMEC016400-PA"/>
    <property type="gene ID" value="AMEC016400"/>
</dbReference>
<proteinExistence type="predicted"/>
<protein>
    <submittedName>
        <fullName evidence="1">Uncharacterized protein</fullName>
    </submittedName>
</protein>